<dbReference type="AlphaFoldDB" id="A0A0T6DUK8"/>
<gene>
    <name evidence="2" type="ORF">AS194_03780</name>
</gene>
<dbReference type="PANTHER" id="PTHR43236:SF2">
    <property type="entry name" value="BLL0069 PROTEIN"/>
    <property type="match status" value="1"/>
</dbReference>
<comment type="caution">
    <text evidence="2">The sequence shown here is derived from an EMBL/GenBank/DDBJ whole genome shotgun (WGS) entry which is preliminary data.</text>
</comment>
<name>A0A0T6DUK8_9GAMM</name>
<evidence type="ECO:0000313" key="3">
    <source>
        <dbReference type="Proteomes" id="UP000051202"/>
    </source>
</evidence>
<keyword evidence="3" id="KW-1185">Reference proteome</keyword>
<dbReference type="PANTHER" id="PTHR43236">
    <property type="entry name" value="ANTITOXIN HIGA1"/>
    <property type="match status" value="1"/>
</dbReference>
<dbReference type="Pfam" id="PF06114">
    <property type="entry name" value="Peptidase_M78"/>
    <property type="match status" value="1"/>
</dbReference>
<dbReference type="EMBL" id="LNDJ01000002">
    <property type="protein sequence ID" value="KRU23636.1"/>
    <property type="molecule type" value="Genomic_DNA"/>
</dbReference>
<feature type="domain" description="IrrE N-terminal-like" evidence="1">
    <location>
        <begin position="13"/>
        <end position="146"/>
    </location>
</feature>
<accession>A0A0T6DUK8</accession>
<dbReference type="Gene3D" id="1.10.10.2910">
    <property type="match status" value="1"/>
</dbReference>
<sequence length="160" mass="18474">MNEKNLLGRVDFESNEIFIYKNDVEDEKRDRFTLAHEISHIILGHGRYLDKDSLEESDLADLDVLDNSMVAKLEFQANYLAGCLLVPEKQLVKEFLKIYSELGLVRRGIFWVYLDNQSGNKLTANNIISKLARYFNVSKSVIRIRLIGFGLLHDARIKVI</sequence>
<proteinExistence type="predicted"/>
<reference evidence="2 3" key="1">
    <citation type="submission" date="2015-11" db="EMBL/GenBank/DDBJ databases">
        <title>Permanent draft genome of Psychrobacter piscatorii LQ58.</title>
        <authorList>
            <person name="Zhou M."/>
            <person name="Dong B."/>
            <person name="Liu Q."/>
        </authorList>
    </citation>
    <scope>NUCLEOTIDE SEQUENCE [LARGE SCALE GENOMIC DNA]</scope>
    <source>
        <strain evidence="2 3">LQ58</strain>
    </source>
</reference>
<evidence type="ECO:0000259" key="1">
    <source>
        <dbReference type="Pfam" id="PF06114"/>
    </source>
</evidence>
<dbReference type="RefSeq" id="WP_058023623.1">
    <property type="nucleotide sequence ID" value="NZ_LNDJ01000002.1"/>
</dbReference>
<dbReference type="InterPro" id="IPR052345">
    <property type="entry name" value="Rad_response_metalloprotease"/>
</dbReference>
<evidence type="ECO:0000313" key="2">
    <source>
        <dbReference type="EMBL" id="KRU23636.1"/>
    </source>
</evidence>
<protein>
    <recommendedName>
        <fullName evidence="1">IrrE N-terminal-like domain-containing protein</fullName>
    </recommendedName>
</protein>
<organism evidence="2 3">
    <name type="scientific">Psychrobacter piscatorii</name>
    <dbReference type="NCBI Taxonomy" id="554343"/>
    <lineage>
        <taxon>Bacteria</taxon>
        <taxon>Pseudomonadati</taxon>
        <taxon>Pseudomonadota</taxon>
        <taxon>Gammaproteobacteria</taxon>
        <taxon>Moraxellales</taxon>
        <taxon>Moraxellaceae</taxon>
        <taxon>Psychrobacter</taxon>
    </lineage>
</organism>
<dbReference type="Proteomes" id="UP000051202">
    <property type="component" value="Unassembled WGS sequence"/>
</dbReference>
<dbReference type="InterPro" id="IPR010359">
    <property type="entry name" value="IrrE_HExxH"/>
</dbReference>